<dbReference type="InterPro" id="IPR015424">
    <property type="entry name" value="PyrdxlP-dep_Trfase"/>
</dbReference>
<feature type="non-terminal residue" evidence="4">
    <location>
        <position position="119"/>
    </location>
</feature>
<protein>
    <submittedName>
        <fullName evidence="4">Methionine gamma-lyase</fullName>
        <ecNumber evidence="4">4.4.1.11</ecNumber>
    </submittedName>
</protein>
<dbReference type="Proteomes" id="UP000885806">
    <property type="component" value="Unassembled WGS sequence"/>
</dbReference>
<evidence type="ECO:0000313" key="4">
    <source>
        <dbReference type="EMBL" id="HHI88686.1"/>
    </source>
</evidence>
<evidence type="ECO:0000256" key="1">
    <source>
        <dbReference type="ARBA" id="ARBA00001933"/>
    </source>
</evidence>
<evidence type="ECO:0000256" key="3">
    <source>
        <dbReference type="RuleBase" id="RU362118"/>
    </source>
</evidence>
<dbReference type="PANTHER" id="PTHR11808:SF80">
    <property type="entry name" value="CYSTATHIONINE GAMMA-LYASE"/>
    <property type="match status" value="1"/>
</dbReference>
<evidence type="ECO:0000256" key="2">
    <source>
        <dbReference type="ARBA" id="ARBA00022898"/>
    </source>
</evidence>
<dbReference type="EMBL" id="DROP01000130">
    <property type="protein sequence ID" value="HHI88686.1"/>
    <property type="molecule type" value="Genomic_DNA"/>
</dbReference>
<dbReference type="Pfam" id="PF01053">
    <property type="entry name" value="Cys_Met_Meta_PP"/>
    <property type="match status" value="1"/>
</dbReference>
<dbReference type="GO" id="GO:0018826">
    <property type="term" value="F:methionine gamma-lyase activity"/>
    <property type="evidence" value="ECO:0007669"/>
    <property type="project" value="UniProtKB-EC"/>
</dbReference>
<name>A0A7V5NX66_9PROT</name>
<dbReference type="InterPro" id="IPR015421">
    <property type="entry name" value="PyrdxlP-dep_Trfase_major"/>
</dbReference>
<dbReference type="EC" id="4.4.1.11" evidence="4"/>
<dbReference type="GO" id="GO:0019346">
    <property type="term" value="P:transsulfuration"/>
    <property type="evidence" value="ECO:0007669"/>
    <property type="project" value="InterPro"/>
</dbReference>
<keyword evidence="4" id="KW-0456">Lyase</keyword>
<keyword evidence="2 3" id="KW-0663">Pyridoxal phosphate</keyword>
<dbReference type="GO" id="GO:0030170">
    <property type="term" value="F:pyridoxal phosphate binding"/>
    <property type="evidence" value="ECO:0007669"/>
    <property type="project" value="InterPro"/>
</dbReference>
<gene>
    <name evidence="4" type="ORF">ENK01_01920</name>
</gene>
<dbReference type="AlphaFoldDB" id="A0A7V5NX66"/>
<dbReference type="InterPro" id="IPR000277">
    <property type="entry name" value="Cys/Met-Metab_PyrdxlP-dep_enz"/>
</dbReference>
<proteinExistence type="inferred from homology"/>
<reference evidence="4" key="1">
    <citation type="journal article" date="2020" name="mSystems">
        <title>Genome- and Community-Level Interaction Insights into Carbon Utilization and Element Cycling Functions of Hydrothermarchaeota in Hydrothermal Sediment.</title>
        <authorList>
            <person name="Zhou Z."/>
            <person name="Liu Y."/>
            <person name="Xu W."/>
            <person name="Pan J."/>
            <person name="Luo Z.H."/>
            <person name="Li M."/>
        </authorList>
    </citation>
    <scope>NUCLEOTIDE SEQUENCE [LARGE SCALE GENOMIC DNA]</scope>
    <source>
        <strain evidence="4">HyVt-538</strain>
    </source>
</reference>
<comment type="caution">
    <text evidence="4">The sequence shown here is derived from an EMBL/GenBank/DDBJ whole genome shotgun (WGS) entry which is preliminary data.</text>
</comment>
<dbReference type="SUPFAM" id="SSF53383">
    <property type="entry name" value="PLP-dependent transferases"/>
    <property type="match status" value="1"/>
</dbReference>
<accession>A0A7V5NX66</accession>
<organism evidence="4">
    <name type="scientific">Hellea balneolensis</name>
    <dbReference type="NCBI Taxonomy" id="287478"/>
    <lineage>
        <taxon>Bacteria</taxon>
        <taxon>Pseudomonadati</taxon>
        <taxon>Pseudomonadota</taxon>
        <taxon>Alphaproteobacteria</taxon>
        <taxon>Maricaulales</taxon>
        <taxon>Robiginitomaculaceae</taxon>
        <taxon>Hellea</taxon>
    </lineage>
</organism>
<comment type="similarity">
    <text evidence="3">Belongs to the trans-sulfuration enzymes family.</text>
</comment>
<dbReference type="PANTHER" id="PTHR11808">
    <property type="entry name" value="TRANS-SULFURATION ENZYME FAMILY MEMBER"/>
    <property type="match status" value="1"/>
</dbReference>
<sequence length="119" mass="12489">MSNGNLQKEPGFATRAIHAGGASDPHGALVPPVYMTSTFAFETVEQGAAMFEGEQAGHFYSRVSNPTVDILERRFAALENAEAALACASGMGAISSTLWTLLAAGDEIIADKTLYGCTF</sequence>
<comment type="cofactor">
    <cofactor evidence="1 3">
        <name>pyridoxal 5'-phosphate</name>
        <dbReference type="ChEBI" id="CHEBI:597326"/>
    </cofactor>
</comment>
<dbReference type="Gene3D" id="3.40.640.10">
    <property type="entry name" value="Type I PLP-dependent aspartate aminotransferase-like (Major domain)"/>
    <property type="match status" value="1"/>
</dbReference>
<dbReference type="GO" id="GO:0005737">
    <property type="term" value="C:cytoplasm"/>
    <property type="evidence" value="ECO:0007669"/>
    <property type="project" value="TreeGrafter"/>
</dbReference>